<comment type="caution">
    <text evidence="2">The sequence shown here is derived from an EMBL/GenBank/DDBJ whole genome shotgun (WGS) entry which is preliminary data.</text>
</comment>
<organism evidence="2 3">
    <name type="scientific">Achaetomium macrosporum</name>
    <dbReference type="NCBI Taxonomy" id="79813"/>
    <lineage>
        <taxon>Eukaryota</taxon>
        <taxon>Fungi</taxon>
        <taxon>Dikarya</taxon>
        <taxon>Ascomycota</taxon>
        <taxon>Pezizomycotina</taxon>
        <taxon>Sordariomycetes</taxon>
        <taxon>Sordariomycetidae</taxon>
        <taxon>Sordariales</taxon>
        <taxon>Chaetomiaceae</taxon>
        <taxon>Achaetomium</taxon>
    </lineage>
</organism>
<protein>
    <submittedName>
        <fullName evidence="2">Uncharacterized protein</fullName>
    </submittedName>
</protein>
<feature type="compositionally biased region" description="Polar residues" evidence="1">
    <location>
        <begin position="574"/>
        <end position="588"/>
    </location>
</feature>
<name>A0AAN7C8Q1_9PEZI</name>
<feature type="compositionally biased region" description="Acidic residues" evidence="1">
    <location>
        <begin position="209"/>
        <end position="221"/>
    </location>
</feature>
<feature type="compositionally biased region" description="Basic residues" evidence="1">
    <location>
        <begin position="142"/>
        <end position="162"/>
    </location>
</feature>
<reference evidence="2" key="2">
    <citation type="submission" date="2023-05" db="EMBL/GenBank/DDBJ databases">
        <authorList>
            <consortium name="Lawrence Berkeley National Laboratory"/>
            <person name="Steindorff A."/>
            <person name="Hensen N."/>
            <person name="Bonometti L."/>
            <person name="Westerberg I."/>
            <person name="Brannstrom I.O."/>
            <person name="Guillou S."/>
            <person name="Cros-Aarteil S."/>
            <person name="Calhoun S."/>
            <person name="Haridas S."/>
            <person name="Kuo A."/>
            <person name="Mondo S."/>
            <person name="Pangilinan J."/>
            <person name="Riley R."/>
            <person name="Labutti K."/>
            <person name="Andreopoulos B."/>
            <person name="Lipzen A."/>
            <person name="Chen C."/>
            <person name="Yanf M."/>
            <person name="Daum C."/>
            <person name="Ng V."/>
            <person name="Clum A."/>
            <person name="Ohm R."/>
            <person name="Martin F."/>
            <person name="Silar P."/>
            <person name="Natvig D."/>
            <person name="Lalanne C."/>
            <person name="Gautier V."/>
            <person name="Ament-Velasquez S.L."/>
            <person name="Kruys A."/>
            <person name="Hutchinson M.I."/>
            <person name="Powell A.J."/>
            <person name="Barry K."/>
            <person name="Miller A.N."/>
            <person name="Grigoriev I.V."/>
            <person name="Debuchy R."/>
            <person name="Gladieux P."/>
            <person name="Thoren M.H."/>
            <person name="Johannesson H."/>
        </authorList>
    </citation>
    <scope>NUCLEOTIDE SEQUENCE</scope>
    <source>
        <strain evidence="2">CBS 532.94</strain>
    </source>
</reference>
<feature type="region of interest" description="Disordered" evidence="1">
    <location>
        <begin position="102"/>
        <end position="259"/>
    </location>
</feature>
<sequence length="735" mass="80182">MARRYYRLLKAANAAGTRPPPFTQWCTEQMQAEAQLHARAEFERRIREELRGATETRVKSALAEETRLKDLLNDEEADTAALPQPSSTGKALAAVDVVAEEREKTEPVVPADEPATDDAAIEPQPSSIGKAVADEAPATKPKSARRRAIGPKPVRGKVRRVVRFIIPKRSQPSSKGKDQGDEGLANDEPINVDDADLAFELDKPSQESIADEPTPEVEQAEADTIADAPEPSLEGRVEADQVPAEKPQTAVQTTPAQELITDEFIMDDVVPAQMEQVGLPEQDKPSPADGSINGEQMLIDESTTAHDYLANVMDFETLYEEERPAADVEMAVDEPEPEVEQVAGHEADHHMEWETSDRHHEEEQAWIAQQARFEEDQRRREEEDRALEALLYARLTTEDAGMPDETAAESAFAEEAEAQSTPVEEADMQFEGYDFDPVLGEYVAQEPDDADADDNTIPSLGDDEDILTVTSSEARWLAGGDSEEGEAGTATQSATHEAEPETATAEEATPTGPAAGTSASQATQTFTFGQLGQHPTSPESVEPVTQFVFGADPPATTGEVQPVSQFVFRADSSAPTPTDIRLQSSAPATPTAEGKVLRPRGVRASKEAKQKAAAEIRAMEAQREGGGSEEEWGAEVLKEAESKGEEKATKTKAELKEEARAKARAEFKKMRKNGRSLREPTARRWSRVRPTRRSSERLHPANRLAMSTAAEEARRSAAQAPAPEAEDEVIWSDSE</sequence>
<evidence type="ECO:0000313" key="2">
    <source>
        <dbReference type="EMBL" id="KAK4237042.1"/>
    </source>
</evidence>
<evidence type="ECO:0000313" key="3">
    <source>
        <dbReference type="Proteomes" id="UP001303760"/>
    </source>
</evidence>
<dbReference type="Proteomes" id="UP001303760">
    <property type="component" value="Unassembled WGS sequence"/>
</dbReference>
<dbReference type="AlphaFoldDB" id="A0AAN7C8Q1"/>
<feature type="region of interest" description="Disordered" evidence="1">
    <location>
        <begin position="574"/>
        <end position="735"/>
    </location>
</feature>
<feature type="region of interest" description="Disordered" evidence="1">
    <location>
        <begin position="438"/>
        <end position="524"/>
    </location>
</feature>
<accession>A0AAN7C8Q1</accession>
<feature type="compositionally biased region" description="Basic and acidic residues" evidence="1">
    <location>
        <begin position="604"/>
        <end position="623"/>
    </location>
</feature>
<feature type="compositionally biased region" description="Basic and acidic residues" evidence="1">
    <location>
        <begin position="636"/>
        <end position="668"/>
    </location>
</feature>
<gene>
    <name evidence="2" type="ORF">C8A03DRAFT_35037</name>
</gene>
<evidence type="ECO:0000256" key="1">
    <source>
        <dbReference type="SAM" id="MobiDB-lite"/>
    </source>
</evidence>
<feature type="region of interest" description="Disordered" evidence="1">
    <location>
        <begin position="396"/>
        <end position="424"/>
    </location>
</feature>
<feature type="compositionally biased region" description="Acidic residues" evidence="1">
    <location>
        <begin position="724"/>
        <end position="735"/>
    </location>
</feature>
<keyword evidence="3" id="KW-1185">Reference proteome</keyword>
<feature type="compositionally biased region" description="Low complexity" evidence="1">
    <location>
        <begin position="501"/>
        <end position="524"/>
    </location>
</feature>
<proteinExistence type="predicted"/>
<reference evidence="2" key="1">
    <citation type="journal article" date="2023" name="Mol. Phylogenet. Evol.">
        <title>Genome-scale phylogeny and comparative genomics of the fungal order Sordariales.</title>
        <authorList>
            <person name="Hensen N."/>
            <person name="Bonometti L."/>
            <person name="Westerberg I."/>
            <person name="Brannstrom I.O."/>
            <person name="Guillou S."/>
            <person name="Cros-Aarteil S."/>
            <person name="Calhoun S."/>
            <person name="Haridas S."/>
            <person name="Kuo A."/>
            <person name="Mondo S."/>
            <person name="Pangilinan J."/>
            <person name="Riley R."/>
            <person name="LaButti K."/>
            <person name="Andreopoulos B."/>
            <person name="Lipzen A."/>
            <person name="Chen C."/>
            <person name="Yan M."/>
            <person name="Daum C."/>
            <person name="Ng V."/>
            <person name="Clum A."/>
            <person name="Steindorff A."/>
            <person name="Ohm R.A."/>
            <person name="Martin F."/>
            <person name="Silar P."/>
            <person name="Natvig D.O."/>
            <person name="Lalanne C."/>
            <person name="Gautier V."/>
            <person name="Ament-Velasquez S.L."/>
            <person name="Kruys A."/>
            <person name="Hutchinson M.I."/>
            <person name="Powell A.J."/>
            <person name="Barry K."/>
            <person name="Miller A.N."/>
            <person name="Grigoriev I.V."/>
            <person name="Debuchy R."/>
            <person name="Gladieux P."/>
            <person name="Hiltunen Thoren M."/>
            <person name="Johannesson H."/>
        </authorList>
    </citation>
    <scope>NUCLEOTIDE SEQUENCE</scope>
    <source>
        <strain evidence="2">CBS 532.94</strain>
    </source>
</reference>
<feature type="compositionally biased region" description="Acidic residues" evidence="1">
    <location>
        <begin position="190"/>
        <end position="199"/>
    </location>
</feature>
<dbReference type="EMBL" id="MU860159">
    <property type="protein sequence ID" value="KAK4237042.1"/>
    <property type="molecule type" value="Genomic_DNA"/>
</dbReference>